<organism evidence="5 6">
    <name type="scientific">Methylobrevis pamukkalensis</name>
    <dbReference type="NCBI Taxonomy" id="1439726"/>
    <lineage>
        <taxon>Bacteria</taxon>
        <taxon>Pseudomonadati</taxon>
        <taxon>Pseudomonadota</taxon>
        <taxon>Alphaproteobacteria</taxon>
        <taxon>Hyphomicrobiales</taxon>
        <taxon>Pleomorphomonadaceae</taxon>
        <taxon>Methylobrevis</taxon>
    </lineage>
</organism>
<dbReference type="InterPro" id="IPR035906">
    <property type="entry name" value="MetI-like_sf"/>
</dbReference>
<protein>
    <submittedName>
        <fullName evidence="5">Uncharacterized protein</fullName>
    </submittedName>
</protein>
<comment type="subcellular location">
    <subcellularLocation>
        <location evidence="1">Membrane</location>
        <topology evidence="1">Multi-pass membrane protein</topology>
    </subcellularLocation>
</comment>
<evidence type="ECO:0000313" key="6">
    <source>
        <dbReference type="Proteomes" id="UP000094622"/>
    </source>
</evidence>
<dbReference type="EMBL" id="MCRJ01000332">
    <property type="protein sequence ID" value="ODN65363.1"/>
    <property type="molecule type" value="Genomic_DNA"/>
</dbReference>
<keyword evidence="4" id="KW-0472">Membrane</keyword>
<dbReference type="Proteomes" id="UP000094622">
    <property type="component" value="Unassembled WGS sequence"/>
</dbReference>
<keyword evidence="2" id="KW-0812">Transmembrane</keyword>
<sequence length="42" mass="4461">MVLGYLLAQLFMRDVPGKGLFRTIHTLPLVIAPIAVAPPGAC</sequence>
<comment type="caution">
    <text evidence="5">The sequence shown here is derived from an EMBL/GenBank/DDBJ whole genome shotgun (WGS) entry which is preliminary data.</text>
</comment>
<accession>A0A1E3GMS3</accession>
<dbReference type="AlphaFoldDB" id="A0A1E3GMS3"/>
<evidence type="ECO:0000256" key="4">
    <source>
        <dbReference type="ARBA" id="ARBA00023136"/>
    </source>
</evidence>
<dbReference type="GO" id="GO:0016020">
    <property type="term" value="C:membrane"/>
    <property type="evidence" value="ECO:0007669"/>
    <property type="project" value="UniProtKB-SubCell"/>
</dbReference>
<reference evidence="5 6" key="1">
    <citation type="submission" date="2016-07" db="EMBL/GenBank/DDBJ databases">
        <title>Draft Genome Sequence of Methylobrevis pamukkalensis PK2.</title>
        <authorList>
            <person name="Vasilenko O.V."/>
            <person name="Doronina N.V."/>
            <person name="Shmareva M.N."/>
            <person name="Tarlachkov S.V."/>
            <person name="Mustakhimov I."/>
            <person name="Trotsenko Y.A."/>
        </authorList>
    </citation>
    <scope>NUCLEOTIDE SEQUENCE [LARGE SCALE GENOMIC DNA]</scope>
    <source>
        <strain evidence="5 6">PK2</strain>
    </source>
</reference>
<keyword evidence="6" id="KW-1185">Reference proteome</keyword>
<evidence type="ECO:0000256" key="3">
    <source>
        <dbReference type="ARBA" id="ARBA00022989"/>
    </source>
</evidence>
<evidence type="ECO:0000256" key="1">
    <source>
        <dbReference type="ARBA" id="ARBA00004141"/>
    </source>
</evidence>
<proteinExistence type="predicted"/>
<gene>
    <name evidence="5" type="ORF">A6302_04554</name>
</gene>
<name>A0A1E3GMS3_9HYPH</name>
<evidence type="ECO:0000313" key="5">
    <source>
        <dbReference type="EMBL" id="ODN65363.1"/>
    </source>
</evidence>
<evidence type="ECO:0000256" key="2">
    <source>
        <dbReference type="ARBA" id="ARBA00022692"/>
    </source>
</evidence>
<keyword evidence="3" id="KW-1133">Transmembrane helix</keyword>
<dbReference type="SUPFAM" id="SSF161098">
    <property type="entry name" value="MetI-like"/>
    <property type="match status" value="1"/>
</dbReference>